<reference evidence="3" key="1">
    <citation type="submission" date="2019-03" db="EMBL/GenBank/DDBJ databases">
        <title>Flavobacterium sp.</title>
        <authorList>
            <person name="Kim H."/>
        </authorList>
    </citation>
    <scope>NUCLEOTIDE SEQUENCE [LARGE SCALE GENOMIC DNA]</scope>
    <source>
        <strain evidence="3">GS13</strain>
    </source>
</reference>
<protein>
    <submittedName>
        <fullName evidence="2">SDR family oxidoreductase</fullName>
    </submittedName>
</protein>
<dbReference type="AlphaFoldDB" id="A0A4P6Y9V1"/>
<dbReference type="InterPro" id="IPR001509">
    <property type="entry name" value="Epimerase_deHydtase"/>
</dbReference>
<sequence length="304" mass="34592">MNSQKTFTSIIIGSNGYIGRNLSFLLYQRGIKNIDYDVQASTDYPWMNYSKLNVTSKDDFCRIGSDVDVIYFMAGLTGTVDGFASYESYYNVNVIGLTNLLNYLKENNLKAKIVFPSTRLVYKGLENKALEEDAVKSPNTIYALTKLICEDTLDLYHRMFNIKYSVFRICVPYGNLIDLDYSYGTIGFFIEKAKNRKNITLYGDGSLKRTFTDVYDICDILIKAANNPEIVNSIYNIGGETFSLLDVAKKIADKYEVGIDFVDWPEMALKVESGDTIFSSKKLNECISNYEYKSLSEWSNLLMP</sequence>
<dbReference type="CDD" id="cd08946">
    <property type="entry name" value="SDR_e"/>
    <property type="match status" value="1"/>
</dbReference>
<dbReference type="SUPFAM" id="SSF51735">
    <property type="entry name" value="NAD(P)-binding Rossmann-fold domains"/>
    <property type="match status" value="1"/>
</dbReference>
<evidence type="ECO:0000313" key="2">
    <source>
        <dbReference type="EMBL" id="QBN19796.1"/>
    </source>
</evidence>
<dbReference type="KEGG" id="fnk:E1750_13625"/>
<dbReference type="PANTHER" id="PTHR43245:SF13">
    <property type="entry name" value="UDP-D-APIOSE_UDP-D-XYLOSE SYNTHASE 2"/>
    <property type="match status" value="1"/>
</dbReference>
<proteinExistence type="predicted"/>
<dbReference type="OrthoDB" id="329806at2"/>
<keyword evidence="3" id="KW-1185">Reference proteome</keyword>
<gene>
    <name evidence="2" type="ORF">E1750_13625</name>
</gene>
<dbReference type="InterPro" id="IPR036291">
    <property type="entry name" value="NAD(P)-bd_dom_sf"/>
</dbReference>
<accession>A0A4P6Y9V1</accession>
<dbReference type="Proteomes" id="UP000291124">
    <property type="component" value="Chromosome"/>
</dbReference>
<dbReference type="PANTHER" id="PTHR43245">
    <property type="entry name" value="BIFUNCTIONAL POLYMYXIN RESISTANCE PROTEIN ARNA"/>
    <property type="match status" value="1"/>
</dbReference>
<organism evidence="2 3">
    <name type="scientific">Flavobacterium nackdongense</name>
    <dbReference type="NCBI Taxonomy" id="2547394"/>
    <lineage>
        <taxon>Bacteria</taxon>
        <taxon>Pseudomonadati</taxon>
        <taxon>Bacteroidota</taxon>
        <taxon>Flavobacteriia</taxon>
        <taxon>Flavobacteriales</taxon>
        <taxon>Flavobacteriaceae</taxon>
        <taxon>Flavobacterium</taxon>
    </lineage>
</organism>
<dbReference type="InterPro" id="IPR050177">
    <property type="entry name" value="Lipid_A_modif_metabolic_enz"/>
</dbReference>
<evidence type="ECO:0000313" key="3">
    <source>
        <dbReference type="Proteomes" id="UP000291124"/>
    </source>
</evidence>
<dbReference type="Pfam" id="PF01370">
    <property type="entry name" value="Epimerase"/>
    <property type="match status" value="1"/>
</dbReference>
<feature type="domain" description="NAD-dependent epimerase/dehydratase" evidence="1">
    <location>
        <begin position="10"/>
        <end position="238"/>
    </location>
</feature>
<dbReference type="RefSeq" id="WP_133277312.1">
    <property type="nucleotide sequence ID" value="NZ_CP037933.1"/>
</dbReference>
<dbReference type="Gene3D" id="3.40.50.720">
    <property type="entry name" value="NAD(P)-binding Rossmann-like Domain"/>
    <property type="match status" value="1"/>
</dbReference>
<name>A0A4P6Y9V1_9FLAO</name>
<evidence type="ECO:0000259" key="1">
    <source>
        <dbReference type="Pfam" id="PF01370"/>
    </source>
</evidence>
<dbReference type="EMBL" id="CP037933">
    <property type="protein sequence ID" value="QBN19796.1"/>
    <property type="molecule type" value="Genomic_DNA"/>
</dbReference>